<name>A0A917BE92_9ACTN</name>
<sequence length="157" mass="16971">MSTPQVSTVDAGPRKVSRSIEVGAPAHELFAMVADPRRHGELDGSGTVGDAKVSAPERLSQGATFSVAMKMFGVPYAITSTVTELVEDRVVEWRHPAGHRWRWELEEVSPTRTRVTETFDYSRSAGSAIAARLGMAKANARGITATLQQLATRYDAG</sequence>
<protein>
    <recommendedName>
        <fullName evidence="3">Dimethyladenosine transferase</fullName>
    </recommendedName>
</protein>
<dbReference type="SUPFAM" id="SSF55961">
    <property type="entry name" value="Bet v1-like"/>
    <property type="match status" value="1"/>
</dbReference>
<dbReference type="InterPro" id="IPR019587">
    <property type="entry name" value="Polyketide_cyclase/dehydratase"/>
</dbReference>
<dbReference type="AlphaFoldDB" id="A0A917BE92"/>
<dbReference type="RefSeq" id="WP_188777921.1">
    <property type="nucleotide sequence ID" value="NZ_BMKQ01000001.1"/>
</dbReference>
<evidence type="ECO:0008006" key="3">
    <source>
        <dbReference type="Google" id="ProtNLM"/>
    </source>
</evidence>
<organism evidence="1 2">
    <name type="scientific">Marmoricola endophyticus</name>
    <dbReference type="NCBI Taxonomy" id="2040280"/>
    <lineage>
        <taxon>Bacteria</taxon>
        <taxon>Bacillati</taxon>
        <taxon>Actinomycetota</taxon>
        <taxon>Actinomycetes</taxon>
        <taxon>Propionibacteriales</taxon>
        <taxon>Nocardioidaceae</taxon>
        <taxon>Marmoricola</taxon>
    </lineage>
</organism>
<keyword evidence="2" id="KW-1185">Reference proteome</keyword>
<comment type="caution">
    <text evidence="1">The sequence shown here is derived from an EMBL/GenBank/DDBJ whole genome shotgun (WGS) entry which is preliminary data.</text>
</comment>
<accession>A0A917BE92</accession>
<reference evidence="1" key="2">
    <citation type="submission" date="2020-09" db="EMBL/GenBank/DDBJ databases">
        <authorList>
            <person name="Sun Q."/>
            <person name="Zhou Y."/>
        </authorList>
    </citation>
    <scope>NUCLEOTIDE SEQUENCE</scope>
    <source>
        <strain evidence="1">CGMCC 1.16067</strain>
    </source>
</reference>
<gene>
    <name evidence="1" type="ORF">GCM10011519_04960</name>
</gene>
<dbReference type="EMBL" id="BMKQ01000001">
    <property type="protein sequence ID" value="GGF34493.1"/>
    <property type="molecule type" value="Genomic_DNA"/>
</dbReference>
<reference evidence="1" key="1">
    <citation type="journal article" date="2014" name="Int. J. Syst. Evol. Microbiol.">
        <title>Complete genome sequence of Corynebacterium casei LMG S-19264T (=DSM 44701T), isolated from a smear-ripened cheese.</title>
        <authorList>
            <consortium name="US DOE Joint Genome Institute (JGI-PGF)"/>
            <person name="Walter F."/>
            <person name="Albersmeier A."/>
            <person name="Kalinowski J."/>
            <person name="Ruckert C."/>
        </authorList>
    </citation>
    <scope>NUCLEOTIDE SEQUENCE</scope>
    <source>
        <strain evidence="1">CGMCC 1.16067</strain>
    </source>
</reference>
<evidence type="ECO:0000313" key="1">
    <source>
        <dbReference type="EMBL" id="GGF34493.1"/>
    </source>
</evidence>
<evidence type="ECO:0000313" key="2">
    <source>
        <dbReference type="Proteomes" id="UP000649179"/>
    </source>
</evidence>
<proteinExistence type="predicted"/>
<dbReference type="Pfam" id="PF10604">
    <property type="entry name" value="Polyketide_cyc2"/>
    <property type="match status" value="1"/>
</dbReference>
<dbReference type="InterPro" id="IPR023393">
    <property type="entry name" value="START-like_dom_sf"/>
</dbReference>
<dbReference type="Proteomes" id="UP000649179">
    <property type="component" value="Unassembled WGS sequence"/>
</dbReference>
<dbReference type="Gene3D" id="3.30.530.20">
    <property type="match status" value="1"/>
</dbReference>